<evidence type="ECO:0000313" key="7">
    <source>
        <dbReference type="Proteomes" id="UP001231736"/>
    </source>
</evidence>
<feature type="domain" description="AprE-like beta-barrel" evidence="5">
    <location>
        <begin position="1"/>
        <end position="83"/>
    </location>
</feature>
<keyword evidence="3" id="KW-1133">Transmembrane helix</keyword>
<name>A0AAJ6NEP5_9PAST</name>
<dbReference type="PRINTS" id="PR01490">
    <property type="entry name" value="RTXTOXIND"/>
</dbReference>
<evidence type="ECO:0000256" key="3">
    <source>
        <dbReference type="ARBA" id="ARBA00022989"/>
    </source>
</evidence>
<organism evidence="6 7">
    <name type="scientific">Phocoenobacter skyensis</name>
    <dbReference type="NCBI Taxonomy" id="97481"/>
    <lineage>
        <taxon>Bacteria</taxon>
        <taxon>Pseudomonadati</taxon>
        <taxon>Pseudomonadota</taxon>
        <taxon>Gammaproteobacteria</taxon>
        <taxon>Pasteurellales</taxon>
        <taxon>Pasteurellaceae</taxon>
        <taxon>Phocoenobacter</taxon>
    </lineage>
</organism>
<keyword evidence="4" id="KW-0472">Membrane</keyword>
<dbReference type="PANTHER" id="PTHR30386">
    <property type="entry name" value="MEMBRANE FUSION SUBUNIT OF EMRAB-TOLC MULTIDRUG EFFLUX PUMP"/>
    <property type="match status" value="1"/>
</dbReference>
<protein>
    <recommendedName>
        <fullName evidence="5">AprE-like beta-barrel domain-containing protein</fullName>
    </recommendedName>
</protein>
<evidence type="ECO:0000259" key="5">
    <source>
        <dbReference type="Pfam" id="PF26002"/>
    </source>
</evidence>
<evidence type="ECO:0000313" key="6">
    <source>
        <dbReference type="EMBL" id="MDP8175281.1"/>
    </source>
</evidence>
<evidence type="ECO:0000256" key="4">
    <source>
        <dbReference type="ARBA" id="ARBA00023136"/>
    </source>
</evidence>
<dbReference type="InterPro" id="IPR050739">
    <property type="entry name" value="MFP"/>
</dbReference>
<accession>A0AAJ6NEP5</accession>
<dbReference type="PANTHER" id="PTHR30386:SF26">
    <property type="entry name" value="TRANSPORT PROTEIN COMB"/>
    <property type="match status" value="1"/>
</dbReference>
<reference evidence="6" key="1">
    <citation type="journal article" date="2023" name="Front. Microbiol.">
        <title>Phylogeography and host specificity of Pasteurellaceae pathogenic to sea-farmed fish in the north-east Atlantic.</title>
        <authorList>
            <person name="Gulla S."/>
            <person name="Colquhoun D.J."/>
            <person name="Olsen A.B."/>
            <person name="Spilsberg B."/>
            <person name="Lagesen K."/>
            <person name="Aakesson C.P."/>
            <person name="Strom S."/>
            <person name="Manji F."/>
            <person name="Birkbeck T.H."/>
            <person name="Nilsen H.K."/>
        </authorList>
    </citation>
    <scope>NUCLEOTIDE SEQUENCE</scope>
    <source>
        <strain evidence="6">98B1</strain>
    </source>
</reference>
<keyword evidence="2" id="KW-0812">Transmembrane</keyword>
<dbReference type="AlphaFoldDB" id="A0AAJ6NEP5"/>
<dbReference type="Pfam" id="PF26002">
    <property type="entry name" value="Beta-barrel_AprE"/>
    <property type="match status" value="1"/>
</dbReference>
<sequence>DIGYVVLNMKTSLKLTAYDYSIYGTLLGKVTKIGADTVPDQNRRDRQLSYVVTIAINPDSLAKWRARKLDIRTGMVVEAELEAGSMRIIDYILRPLLKTRDALATI</sequence>
<comment type="caution">
    <text evidence="6">The sequence shown here is derived from an EMBL/GenBank/DDBJ whole genome shotgun (WGS) entry which is preliminary data.</text>
</comment>
<evidence type="ECO:0000256" key="2">
    <source>
        <dbReference type="ARBA" id="ARBA00022692"/>
    </source>
</evidence>
<proteinExistence type="predicted"/>
<comment type="subcellular location">
    <subcellularLocation>
        <location evidence="1">Membrane</location>
        <topology evidence="1">Single-pass membrane protein</topology>
    </subcellularLocation>
</comment>
<dbReference type="InterPro" id="IPR058982">
    <property type="entry name" value="Beta-barrel_AprE"/>
</dbReference>
<evidence type="ECO:0000256" key="1">
    <source>
        <dbReference type="ARBA" id="ARBA00004167"/>
    </source>
</evidence>
<gene>
    <name evidence="6" type="ORF">QJU97_07410</name>
</gene>
<feature type="non-terminal residue" evidence="6">
    <location>
        <position position="1"/>
    </location>
</feature>
<dbReference type="Proteomes" id="UP001231736">
    <property type="component" value="Unassembled WGS sequence"/>
</dbReference>
<dbReference type="GO" id="GO:0016020">
    <property type="term" value="C:membrane"/>
    <property type="evidence" value="ECO:0007669"/>
    <property type="project" value="UniProtKB-SubCell"/>
</dbReference>
<dbReference type="EMBL" id="JASAYT010000022">
    <property type="protein sequence ID" value="MDP8175281.1"/>
    <property type="molecule type" value="Genomic_DNA"/>
</dbReference>